<keyword evidence="3" id="KW-1185">Reference proteome</keyword>
<gene>
    <name evidence="2" type="ORF">DAY19_09750</name>
</gene>
<protein>
    <submittedName>
        <fullName evidence="2">Uncharacterized protein</fullName>
    </submittedName>
</protein>
<dbReference type="EMBL" id="QDKL01000002">
    <property type="protein sequence ID" value="RZF21961.1"/>
    <property type="molecule type" value="Genomic_DNA"/>
</dbReference>
<evidence type="ECO:0000256" key="1">
    <source>
        <dbReference type="SAM" id="Coils"/>
    </source>
</evidence>
<proteinExistence type="predicted"/>
<evidence type="ECO:0000313" key="2">
    <source>
        <dbReference type="EMBL" id="RZF21961.1"/>
    </source>
</evidence>
<dbReference type="Proteomes" id="UP000443582">
    <property type="component" value="Unassembled WGS sequence"/>
</dbReference>
<feature type="coiled-coil region" evidence="1">
    <location>
        <begin position="53"/>
        <end position="80"/>
    </location>
</feature>
<accession>A0ABY0IJC7</accession>
<organism evidence="2 3">
    <name type="scientific">Halobacteriovorax vibrionivorans</name>
    <dbReference type="NCBI Taxonomy" id="2152716"/>
    <lineage>
        <taxon>Bacteria</taxon>
        <taxon>Pseudomonadati</taxon>
        <taxon>Bdellovibrionota</taxon>
        <taxon>Bacteriovoracia</taxon>
        <taxon>Bacteriovoracales</taxon>
        <taxon>Halobacteriovoraceae</taxon>
        <taxon>Halobacteriovorax</taxon>
    </lineage>
</organism>
<comment type="caution">
    <text evidence="2">The sequence shown here is derived from an EMBL/GenBank/DDBJ whole genome shotgun (WGS) entry which is preliminary data.</text>
</comment>
<dbReference type="RefSeq" id="WP_115361881.1">
    <property type="nucleotide sequence ID" value="NZ_QDKL01000002.1"/>
</dbReference>
<sequence>MSSRIKIIDNLSNSTLYEFSMEDADRAYEKSEELEEMGLDIKLIIPSVSETLIKSLGANADKIEKLKEMMDEEIASHIEEEGSCSICLPDGKIHQ</sequence>
<evidence type="ECO:0000313" key="3">
    <source>
        <dbReference type="Proteomes" id="UP000443582"/>
    </source>
</evidence>
<keyword evidence="1" id="KW-0175">Coiled coil</keyword>
<reference evidence="3" key="1">
    <citation type="journal article" date="2019" name="Int. J. Syst. Evol. Microbiol.">
        <title>Halobacteriovorax valvorus sp. nov., a novel prokaryotic predator isolated from coastal seawater of China.</title>
        <authorList>
            <person name="Chen M.-X."/>
        </authorList>
    </citation>
    <scope>NUCLEOTIDE SEQUENCE [LARGE SCALE GENOMIC DNA]</scope>
    <source>
        <strain evidence="3">BL9</strain>
    </source>
</reference>
<name>A0ABY0IJC7_9BACT</name>